<feature type="chain" id="PRO_5029687899" evidence="6">
    <location>
        <begin position="18"/>
        <end position="591"/>
    </location>
</feature>
<dbReference type="Pfam" id="PF12771">
    <property type="entry name" value="SusD-like_2"/>
    <property type="match status" value="1"/>
</dbReference>
<evidence type="ECO:0000256" key="6">
    <source>
        <dbReference type="SAM" id="SignalP"/>
    </source>
</evidence>
<keyword evidence="3 6" id="KW-0732">Signal</keyword>
<keyword evidence="9" id="KW-1185">Reference proteome</keyword>
<sequence>MKTYYWFIALCCMAFTACETLDQEPQSSASKSAVFGSETGLKLYTNTFYNMGFLPRNSTAQDAMSDYLAVKSVETFLQPNAYAANLSSGWSWGDLRNINYFIENCNDPKVAASVRNNYLGIARYFRAYFYMDKIKRFGDVPWIGKPLDINDPALYAGRDKRELVMDSVLADINFACANITATNDATRSTVTRYVAYAYKARLCLFEGTFRKYHTELNLVSTAPKWLNEAADAARFVMDNGGYSINTAGGAGSSYRQVFTSTAPVASEVLQAAISDLTLNVLNEANWWWTSGTYGAKASFTRTFINTYLKLDGTPFTNDPNYKTILFKDEVKNRDLRLKQTIRLGDYKRISSGTPVAAPPVFSYTFTGYQPIKWTLDDMYYDAGALNINSIALFRYAEVLLNFAEAKAELGTLTDADWAKTIGVLRARGGITGGLSAKPTVADPYLVTNYFPGITDPTILEVRRERGIELSLEGLRYADLMRWKRGPLMEQEWNGFYVPALVTPMDLNEDGVLDVAFYQGTRPTPAVAGVTYVDVSATVGGKTNSQLLKNGTSGELTWMNEIPRKWDDKMYYYPIPQLDLQRNPKLGQNPGW</sequence>
<name>A0A7K1XZC4_9SPHI</name>
<proteinExistence type="inferred from homology"/>
<dbReference type="Pfam" id="PF07980">
    <property type="entry name" value="SusD_RagB"/>
    <property type="match status" value="1"/>
</dbReference>
<evidence type="ECO:0000256" key="5">
    <source>
        <dbReference type="ARBA" id="ARBA00023237"/>
    </source>
</evidence>
<dbReference type="PROSITE" id="PS51257">
    <property type="entry name" value="PROKAR_LIPOPROTEIN"/>
    <property type="match status" value="1"/>
</dbReference>
<organism evidence="8 9">
    <name type="scientific">Hufsiella ginkgonis</name>
    <dbReference type="NCBI Taxonomy" id="2695274"/>
    <lineage>
        <taxon>Bacteria</taxon>
        <taxon>Pseudomonadati</taxon>
        <taxon>Bacteroidota</taxon>
        <taxon>Sphingobacteriia</taxon>
        <taxon>Sphingobacteriales</taxon>
        <taxon>Sphingobacteriaceae</taxon>
        <taxon>Hufsiella</taxon>
    </lineage>
</organism>
<evidence type="ECO:0000256" key="4">
    <source>
        <dbReference type="ARBA" id="ARBA00023136"/>
    </source>
</evidence>
<feature type="domain" description="RagB/SusD" evidence="7">
    <location>
        <begin position="291"/>
        <end position="591"/>
    </location>
</feature>
<evidence type="ECO:0000313" key="9">
    <source>
        <dbReference type="Proteomes" id="UP000451233"/>
    </source>
</evidence>
<dbReference type="AlphaFoldDB" id="A0A7K1XZC4"/>
<keyword evidence="4" id="KW-0472">Membrane</keyword>
<evidence type="ECO:0000256" key="3">
    <source>
        <dbReference type="ARBA" id="ARBA00022729"/>
    </source>
</evidence>
<dbReference type="SUPFAM" id="SSF48452">
    <property type="entry name" value="TPR-like"/>
    <property type="match status" value="1"/>
</dbReference>
<evidence type="ECO:0000256" key="2">
    <source>
        <dbReference type="ARBA" id="ARBA00006275"/>
    </source>
</evidence>
<evidence type="ECO:0000313" key="8">
    <source>
        <dbReference type="EMBL" id="MXV16361.1"/>
    </source>
</evidence>
<dbReference type="InterPro" id="IPR041662">
    <property type="entry name" value="SusD-like_2"/>
</dbReference>
<dbReference type="GO" id="GO:0009279">
    <property type="term" value="C:cell outer membrane"/>
    <property type="evidence" value="ECO:0007669"/>
    <property type="project" value="UniProtKB-SubCell"/>
</dbReference>
<dbReference type="Proteomes" id="UP000451233">
    <property type="component" value="Unassembled WGS sequence"/>
</dbReference>
<dbReference type="Gene3D" id="1.25.40.390">
    <property type="match status" value="1"/>
</dbReference>
<reference evidence="8 9" key="1">
    <citation type="submission" date="2019-11" db="EMBL/GenBank/DDBJ databases">
        <title>Pedobacter sp. HMF7056 Genome sequencing and assembly.</title>
        <authorList>
            <person name="Kang H."/>
            <person name="Kim H."/>
            <person name="Joh K."/>
        </authorList>
    </citation>
    <scope>NUCLEOTIDE SEQUENCE [LARGE SCALE GENOMIC DNA]</scope>
    <source>
        <strain evidence="8 9">HMF7056</strain>
    </source>
</reference>
<gene>
    <name evidence="8" type="ORF">GS398_13690</name>
</gene>
<comment type="similarity">
    <text evidence="2">Belongs to the SusD family.</text>
</comment>
<feature type="signal peptide" evidence="6">
    <location>
        <begin position="1"/>
        <end position="17"/>
    </location>
</feature>
<evidence type="ECO:0000259" key="7">
    <source>
        <dbReference type="Pfam" id="PF07980"/>
    </source>
</evidence>
<keyword evidence="5" id="KW-0998">Cell outer membrane</keyword>
<accession>A0A7K1XZC4</accession>
<protein>
    <submittedName>
        <fullName evidence="8">RagB/SusD family nutrient uptake outer membrane protein</fullName>
    </submittedName>
</protein>
<dbReference type="InterPro" id="IPR012944">
    <property type="entry name" value="SusD_RagB_dom"/>
</dbReference>
<dbReference type="EMBL" id="WVHS01000003">
    <property type="protein sequence ID" value="MXV16361.1"/>
    <property type="molecule type" value="Genomic_DNA"/>
</dbReference>
<comment type="subcellular location">
    <subcellularLocation>
        <location evidence="1">Cell outer membrane</location>
    </subcellularLocation>
</comment>
<dbReference type="InterPro" id="IPR011990">
    <property type="entry name" value="TPR-like_helical_dom_sf"/>
</dbReference>
<dbReference type="RefSeq" id="WP_160907364.1">
    <property type="nucleotide sequence ID" value="NZ_WVHS01000003.1"/>
</dbReference>
<comment type="caution">
    <text evidence="8">The sequence shown here is derived from an EMBL/GenBank/DDBJ whole genome shotgun (WGS) entry which is preliminary data.</text>
</comment>
<evidence type="ECO:0000256" key="1">
    <source>
        <dbReference type="ARBA" id="ARBA00004442"/>
    </source>
</evidence>